<gene>
    <name evidence="2" type="ORF">ENG09_07375</name>
</gene>
<sequence>MYQMAFEQVFRFVNTVPFEIKEIVLFVLLLIALFLGFITECRLTRYVKWMENMKERLERVEGEVRREKDRFQEIGGEKKDPLFEAIEPGGTKLESLSRRLGFESSEFFYDVAPSLIDVREAGDLREGLRLIAKKYSIDAVSLASEDGFLIESSGECREDEAAIYSFILQEMKLVGDDHAGSLALGNGISAISMEMDGTNIICIMRADRPINPDREDLKGDLSTVIERFVGVGS</sequence>
<comment type="caution">
    <text evidence="2">The sequence shown here is derived from an EMBL/GenBank/DDBJ whole genome shotgun (WGS) entry which is preliminary data.</text>
</comment>
<keyword evidence="1" id="KW-0472">Membrane</keyword>
<name>A0A7C1B9Z7_9EURY</name>
<dbReference type="AlphaFoldDB" id="A0A7C1B9Z7"/>
<keyword evidence="1" id="KW-1133">Transmembrane helix</keyword>
<dbReference type="EMBL" id="DQZR01000305">
    <property type="protein sequence ID" value="HDM37041.1"/>
    <property type="molecule type" value="Genomic_DNA"/>
</dbReference>
<organism evidence="2">
    <name type="scientific">Candidatus Syntropharchaeum butanivorans</name>
    <dbReference type="NCBI Taxonomy" id="1839936"/>
    <lineage>
        <taxon>Archaea</taxon>
        <taxon>Methanobacteriati</taxon>
        <taxon>Methanobacteriota</taxon>
        <taxon>Stenosarchaea group</taxon>
        <taxon>Methanomicrobia</taxon>
        <taxon>Methanosarcinales</taxon>
        <taxon>ANME-2 cluster</taxon>
        <taxon>Candidatus Syntropharchaeum</taxon>
    </lineage>
</organism>
<evidence type="ECO:0000313" key="2">
    <source>
        <dbReference type="EMBL" id="HDM37041.1"/>
    </source>
</evidence>
<keyword evidence="1" id="KW-0812">Transmembrane</keyword>
<protein>
    <submittedName>
        <fullName evidence="2">Uncharacterized protein</fullName>
    </submittedName>
</protein>
<reference evidence="2" key="1">
    <citation type="journal article" date="2020" name="mSystems">
        <title>Genome- and Community-Level Interaction Insights into Carbon Utilization and Element Cycling Functions of Hydrothermarchaeota in Hydrothermal Sediment.</title>
        <authorList>
            <person name="Zhou Z."/>
            <person name="Liu Y."/>
            <person name="Xu W."/>
            <person name="Pan J."/>
            <person name="Luo Z.H."/>
            <person name="Li M."/>
        </authorList>
    </citation>
    <scope>NUCLEOTIDE SEQUENCE [LARGE SCALE GENOMIC DNA]</scope>
    <source>
        <strain evidence="2">HyVt-185</strain>
    </source>
</reference>
<evidence type="ECO:0000256" key="1">
    <source>
        <dbReference type="SAM" id="Phobius"/>
    </source>
</evidence>
<accession>A0A7C1B9Z7</accession>
<feature type="transmembrane region" description="Helical" evidence="1">
    <location>
        <begin position="23"/>
        <end position="43"/>
    </location>
</feature>
<dbReference type="Proteomes" id="UP000885863">
    <property type="component" value="Unassembled WGS sequence"/>
</dbReference>
<proteinExistence type="predicted"/>